<name>A0AC60PL00_IXOPE</name>
<organism evidence="1 2">
    <name type="scientific">Ixodes persulcatus</name>
    <name type="common">Taiga tick</name>
    <dbReference type="NCBI Taxonomy" id="34615"/>
    <lineage>
        <taxon>Eukaryota</taxon>
        <taxon>Metazoa</taxon>
        <taxon>Ecdysozoa</taxon>
        <taxon>Arthropoda</taxon>
        <taxon>Chelicerata</taxon>
        <taxon>Arachnida</taxon>
        <taxon>Acari</taxon>
        <taxon>Parasitiformes</taxon>
        <taxon>Ixodida</taxon>
        <taxon>Ixodoidea</taxon>
        <taxon>Ixodidae</taxon>
        <taxon>Ixodinae</taxon>
        <taxon>Ixodes</taxon>
    </lineage>
</organism>
<sequence>MFCSSPSPTQIRENACYSARARPAGRAGLGLPGWPGPVQCSRLKTPGRAPSGGCRQRAHLEHPRKKSLGAQIEMTEEMGDASENTSGISTDQLQKGLYANSAGGA</sequence>
<protein>
    <submittedName>
        <fullName evidence="1">Uncharacterized protein</fullName>
    </submittedName>
</protein>
<evidence type="ECO:0000313" key="1">
    <source>
        <dbReference type="EMBL" id="KAG0421584.1"/>
    </source>
</evidence>
<dbReference type="Proteomes" id="UP000805193">
    <property type="component" value="Unassembled WGS sequence"/>
</dbReference>
<gene>
    <name evidence="1" type="ORF">HPB47_002546</name>
</gene>
<dbReference type="EMBL" id="JABSTQ010010346">
    <property type="protein sequence ID" value="KAG0421584.1"/>
    <property type="molecule type" value="Genomic_DNA"/>
</dbReference>
<accession>A0AC60PL00</accession>
<evidence type="ECO:0000313" key="2">
    <source>
        <dbReference type="Proteomes" id="UP000805193"/>
    </source>
</evidence>
<proteinExistence type="predicted"/>
<reference evidence="1 2" key="1">
    <citation type="journal article" date="2020" name="Cell">
        <title>Large-Scale Comparative Analyses of Tick Genomes Elucidate Their Genetic Diversity and Vector Capacities.</title>
        <authorList>
            <consortium name="Tick Genome and Microbiome Consortium (TIGMIC)"/>
            <person name="Jia N."/>
            <person name="Wang J."/>
            <person name="Shi W."/>
            <person name="Du L."/>
            <person name="Sun Y."/>
            <person name="Zhan W."/>
            <person name="Jiang J.F."/>
            <person name="Wang Q."/>
            <person name="Zhang B."/>
            <person name="Ji P."/>
            <person name="Bell-Sakyi L."/>
            <person name="Cui X.M."/>
            <person name="Yuan T.T."/>
            <person name="Jiang B.G."/>
            <person name="Yang W.F."/>
            <person name="Lam T.T."/>
            <person name="Chang Q.C."/>
            <person name="Ding S.J."/>
            <person name="Wang X.J."/>
            <person name="Zhu J.G."/>
            <person name="Ruan X.D."/>
            <person name="Zhao L."/>
            <person name="Wei J.T."/>
            <person name="Ye R.Z."/>
            <person name="Que T.C."/>
            <person name="Du C.H."/>
            <person name="Zhou Y.H."/>
            <person name="Cheng J.X."/>
            <person name="Dai P.F."/>
            <person name="Guo W.B."/>
            <person name="Han X.H."/>
            <person name="Huang E.J."/>
            <person name="Li L.F."/>
            <person name="Wei W."/>
            <person name="Gao Y.C."/>
            <person name="Liu J.Z."/>
            <person name="Shao H.Z."/>
            <person name="Wang X."/>
            <person name="Wang C.C."/>
            <person name="Yang T.C."/>
            <person name="Huo Q.B."/>
            <person name="Li W."/>
            <person name="Chen H.Y."/>
            <person name="Chen S.E."/>
            <person name="Zhou L.G."/>
            <person name="Ni X.B."/>
            <person name="Tian J.H."/>
            <person name="Sheng Y."/>
            <person name="Liu T."/>
            <person name="Pan Y.S."/>
            <person name="Xia L.Y."/>
            <person name="Li J."/>
            <person name="Zhao F."/>
            <person name="Cao W.C."/>
        </authorList>
    </citation>
    <scope>NUCLEOTIDE SEQUENCE [LARGE SCALE GENOMIC DNA]</scope>
    <source>
        <strain evidence="1">Iper-2018</strain>
    </source>
</reference>
<comment type="caution">
    <text evidence="1">The sequence shown here is derived from an EMBL/GenBank/DDBJ whole genome shotgun (WGS) entry which is preliminary data.</text>
</comment>
<keyword evidence="2" id="KW-1185">Reference proteome</keyword>